<dbReference type="AlphaFoldDB" id="A0A1F7YZD7"/>
<dbReference type="Gene3D" id="3.40.50.300">
    <property type="entry name" value="P-loop containing nucleotide triphosphate hydrolases"/>
    <property type="match status" value="1"/>
</dbReference>
<organism evidence="3 4">
    <name type="scientific">Candidatus Woesebacteria bacterium RIFCSPHIGHO2_01_FULL_44_21</name>
    <dbReference type="NCBI Taxonomy" id="1802503"/>
    <lineage>
        <taxon>Bacteria</taxon>
        <taxon>Candidatus Woeseibacteriota</taxon>
    </lineage>
</organism>
<evidence type="ECO:0000259" key="2">
    <source>
        <dbReference type="Pfam" id="PF13635"/>
    </source>
</evidence>
<accession>A0A1F7YZD7</accession>
<dbReference type="SUPFAM" id="SSF52540">
    <property type="entry name" value="P-loop containing nucleoside triphosphate hydrolases"/>
    <property type="match status" value="1"/>
</dbReference>
<evidence type="ECO:0008006" key="5">
    <source>
        <dbReference type="Google" id="ProtNLM"/>
    </source>
</evidence>
<feature type="domain" description="AAA" evidence="1">
    <location>
        <begin position="18"/>
        <end position="148"/>
    </location>
</feature>
<feature type="domain" description="DUF4143" evidence="2">
    <location>
        <begin position="214"/>
        <end position="351"/>
    </location>
</feature>
<evidence type="ECO:0000259" key="1">
    <source>
        <dbReference type="Pfam" id="PF13173"/>
    </source>
</evidence>
<reference evidence="3 4" key="1">
    <citation type="journal article" date="2016" name="Nat. Commun.">
        <title>Thousands of microbial genomes shed light on interconnected biogeochemical processes in an aquifer system.</title>
        <authorList>
            <person name="Anantharaman K."/>
            <person name="Brown C.T."/>
            <person name="Hug L.A."/>
            <person name="Sharon I."/>
            <person name="Castelle C.J."/>
            <person name="Probst A.J."/>
            <person name="Thomas B.C."/>
            <person name="Singh A."/>
            <person name="Wilkins M.J."/>
            <person name="Karaoz U."/>
            <person name="Brodie E.L."/>
            <person name="Williams K.H."/>
            <person name="Hubbard S.S."/>
            <person name="Banfield J.F."/>
        </authorList>
    </citation>
    <scope>NUCLEOTIDE SEQUENCE [LARGE SCALE GENOMIC DNA]</scope>
</reference>
<dbReference type="Pfam" id="PF13173">
    <property type="entry name" value="AAA_14"/>
    <property type="match status" value="1"/>
</dbReference>
<proteinExistence type="predicted"/>
<dbReference type="PANTHER" id="PTHR33295:SF18">
    <property type="entry name" value="AAA+ ATPASE DOMAIN-CONTAINING PROTEIN"/>
    <property type="match status" value="1"/>
</dbReference>
<protein>
    <recommendedName>
        <fullName evidence="5">ATPase</fullName>
    </recommendedName>
</protein>
<dbReference type="Proteomes" id="UP000178870">
    <property type="component" value="Unassembled WGS sequence"/>
</dbReference>
<dbReference type="InterPro" id="IPR025420">
    <property type="entry name" value="DUF4143"/>
</dbReference>
<dbReference type="InterPro" id="IPR027417">
    <property type="entry name" value="P-loop_NTPase"/>
</dbReference>
<name>A0A1F7YZD7_9BACT</name>
<gene>
    <name evidence="3" type="ORF">A2803_01525</name>
</gene>
<dbReference type="Pfam" id="PF13635">
    <property type="entry name" value="DUF4143"/>
    <property type="match status" value="1"/>
</dbReference>
<dbReference type="EMBL" id="MGGP01000013">
    <property type="protein sequence ID" value="OGM32716.1"/>
    <property type="molecule type" value="Genomic_DNA"/>
</dbReference>
<evidence type="ECO:0000313" key="4">
    <source>
        <dbReference type="Proteomes" id="UP000178870"/>
    </source>
</evidence>
<sequence>MLYPRKLFKRLEAELEHKETTVITGMRQVGKTTALKHLHELVESENKVILDLENPLHREVFEEKNYDTVWDNLAQFGITIKSKAYLFVDEVQNLPEISRVVKYLYDHWDVKFVLTGSSSYYLRNLFPESMAGRKLIFEMFPLDFDEFLTFKGMSREKRGLFAEKSINKNKIAYEKLSPLYNEYVNFGGFPAVVLEEDIERKREKLTEVFTSYFEKDAKNLADFRDMSKLRDLIKILSARVASRIDINKLASELSLARQTVYDYLTFLEQTYFISLLPRFSGSLDRQAAGSKKLFFCDSGMAGSIGSLSEGQMFEQSVFQCLRDKYELAYYTKEGKEIDFIVNDKVALEVKTNASRADIANLKKRAVARKLTEYYVVSKNYSEEPEVILATDL</sequence>
<dbReference type="PANTHER" id="PTHR33295">
    <property type="entry name" value="ATPASE"/>
    <property type="match status" value="1"/>
</dbReference>
<dbReference type="InterPro" id="IPR041682">
    <property type="entry name" value="AAA_14"/>
</dbReference>
<comment type="caution">
    <text evidence="3">The sequence shown here is derived from an EMBL/GenBank/DDBJ whole genome shotgun (WGS) entry which is preliminary data.</text>
</comment>
<evidence type="ECO:0000313" key="3">
    <source>
        <dbReference type="EMBL" id="OGM32716.1"/>
    </source>
</evidence>